<dbReference type="GeneID" id="55632444"/>
<dbReference type="Gene3D" id="3.90.226.10">
    <property type="entry name" value="2-enoyl-CoA Hydratase, Chain A, domain 1"/>
    <property type="match status" value="1"/>
</dbReference>
<dbReference type="GO" id="GO:0004176">
    <property type="term" value="F:ATP-dependent peptidase activity"/>
    <property type="evidence" value="ECO:0007669"/>
    <property type="project" value="InterPro"/>
</dbReference>
<proteinExistence type="inferred from homology"/>
<organism evidence="5 6">
    <name type="scientific">Lactobacillus phage T25</name>
    <dbReference type="NCBI Taxonomy" id="2036055"/>
    <lineage>
        <taxon>Viruses</taxon>
        <taxon>Duplodnaviria</taxon>
        <taxon>Heunggongvirae</taxon>
        <taxon>Uroviricota</taxon>
        <taxon>Caudoviricetes</taxon>
        <taxon>Sukhumvitvirus</taxon>
        <taxon>Sukhumvitvirus T25</taxon>
    </lineage>
</organism>
<dbReference type="EMBL" id="AP018361">
    <property type="protein sequence ID" value="BBD20117.1"/>
    <property type="molecule type" value="Genomic_DNA"/>
</dbReference>
<accession>A0A2Z6BEG4</accession>
<feature type="compositionally biased region" description="Polar residues" evidence="4">
    <location>
        <begin position="202"/>
        <end position="212"/>
    </location>
</feature>
<dbReference type="PRINTS" id="PR00127">
    <property type="entry name" value="CLPPROTEASEP"/>
</dbReference>
<evidence type="ECO:0000256" key="3">
    <source>
        <dbReference type="ARBA" id="ARBA00022801"/>
    </source>
</evidence>
<dbReference type="CDD" id="cd07016">
    <property type="entry name" value="S14_ClpP_1"/>
    <property type="match status" value="1"/>
</dbReference>
<dbReference type="GO" id="GO:0006515">
    <property type="term" value="P:protein quality control for misfolded or incompletely synthesized proteins"/>
    <property type="evidence" value="ECO:0007669"/>
    <property type="project" value="TreeGrafter"/>
</dbReference>
<dbReference type="GO" id="GO:0004252">
    <property type="term" value="F:serine-type endopeptidase activity"/>
    <property type="evidence" value="ECO:0007669"/>
    <property type="project" value="InterPro"/>
</dbReference>
<dbReference type="NCBIfam" id="NF045542">
    <property type="entry name" value="Clp_rel_HeadMat"/>
    <property type="match status" value="1"/>
</dbReference>
<protein>
    <submittedName>
        <fullName evidence="5">ATP-dependent Clp protease proteolytic subunit</fullName>
    </submittedName>
</protein>
<evidence type="ECO:0000256" key="2">
    <source>
        <dbReference type="ARBA" id="ARBA00022490"/>
    </source>
</evidence>
<dbReference type="Proteomes" id="UP000248579">
    <property type="component" value="Segment"/>
</dbReference>
<dbReference type="PANTHER" id="PTHR10381:SF70">
    <property type="entry name" value="ATP-DEPENDENT CLP PROTEASE PROTEOLYTIC SUBUNIT"/>
    <property type="match status" value="1"/>
</dbReference>
<keyword evidence="5" id="KW-0645">Protease</keyword>
<dbReference type="PANTHER" id="PTHR10381">
    <property type="entry name" value="ATP-DEPENDENT CLP PROTEASE PROTEOLYTIC SUBUNIT"/>
    <property type="match status" value="1"/>
</dbReference>
<keyword evidence="2" id="KW-0963">Cytoplasm</keyword>
<feature type="region of interest" description="Disordered" evidence="4">
    <location>
        <begin position="200"/>
        <end position="219"/>
    </location>
</feature>
<dbReference type="GO" id="GO:0051117">
    <property type="term" value="F:ATPase binding"/>
    <property type="evidence" value="ECO:0007669"/>
    <property type="project" value="TreeGrafter"/>
</dbReference>
<evidence type="ECO:0000256" key="4">
    <source>
        <dbReference type="SAM" id="MobiDB-lite"/>
    </source>
</evidence>
<dbReference type="InterPro" id="IPR023562">
    <property type="entry name" value="ClpP/TepA"/>
</dbReference>
<reference evidence="5 6" key="1">
    <citation type="submission" date="2017-09" db="EMBL/GenBank/DDBJ databases">
        <title>Genome analysis of the Dairy Lactobacillus paracasei phage T25.</title>
        <authorList>
            <person name="Sunthornthummas S."/>
        </authorList>
    </citation>
    <scope>NUCLEOTIDE SEQUENCE [LARGE SCALE GENOMIC DNA]</scope>
</reference>
<dbReference type="InterPro" id="IPR001907">
    <property type="entry name" value="ClpP"/>
</dbReference>
<evidence type="ECO:0000313" key="5">
    <source>
        <dbReference type="EMBL" id="BBD20117.1"/>
    </source>
</evidence>
<evidence type="ECO:0000256" key="1">
    <source>
        <dbReference type="ARBA" id="ARBA00007039"/>
    </source>
</evidence>
<dbReference type="GO" id="GO:0009368">
    <property type="term" value="C:endopeptidase Clp complex"/>
    <property type="evidence" value="ECO:0007669"/>
    <property type="project" value="TreeGrafter"/>
</dbReference>
<dbReference type="Pfam" id="PF00574">
    <property type="entry name" value="CLP_protease"/>
    <property type="match status" value="1"/>
</dbReference>
<sequence>MAVTVPIKGVISSEDDADVYQLFGYQTVTPSDLSDALSKANGQDVVLEINSPGGDVFAGSEMATAIKNYSGSIITNIVGLAASAASVVALAGDKVEMAPTAQLMIHRASTSANGNVDALNSASQSLDSIDQSLVDVYVAKTGMSQSDVYNMMVNETWINAKEAVEKGFADDIMFDTAPAVTNSVLPLTTDMIRRVKSLMAKANSQQNKPTESQPKDDVKKTINPKLALLLGIKNKEAK</sequence>
<keyword evidence="6" id="KW-1185">Reference proteome</keyword>
<keyword evidence="3" id="KW-0378">Hydrolase</keyword>
<name>A0A2Z6BEG4_9CAUD</name>
<dbReference type="RefSeq" id="YP_009829508.1">
    <property type="nucleotide sequence ID" value="NC_048625.1"/>
</dbReference>
<dbReference type="SUPFAM" id="SSF52096">
    <property type="entry name" value="ClpP/crotonase"/>
    <property type="match status" value="1"/>
</dbReference>
<dbReference type="InterPro" id="IPR029045">
    <property type="entry name" value="ClpP/crotonase-like_dom_sf"/>
</dbReference>
<evidence type="ECO:0000313" key="6">
    <source>
        <dbReference type="Proteomes" id="UP000248579"/>
    </source>
</evidence>
<dbReference type="KEGG" id="vg:55632444"/>
<comment type="similarity">
    <text evidence="1">Belongs to the peptidase S14 family.</text>
</comment>